<proteinExistence type="predicted"/>
<evidence type="ECO:0000313" key="1">
    <source>
        <dbReference type="EMBL" id="CAD8901688.1"/>
    </source>
</evidence>
<dbReference type="EMBL" id="HBFR01039531">
    <property type="protein sequence ID" value="CAD8901688.1"/>
    <property type="molecule type" value="Transcribed_RNA"/>
</dbReference>
<accession>A0A7S1G0R9</accession>
<organism evidence="1">
    <name type="scientific">Corethron hystrix</name>
    <dbReference type="NCBI Taxonomy" id="216773"/>
    <lineage>
        <taxon>Eukaryota</taxon>
        <taxon>Sar</taxon>
        <taxon>Stramenopiles</taxon>
        <taxon>Ochrophyta</taxon>
        <taxon>Bacillariophyta</taxon>
        <taxon>Coscinodiscophyceae</taxon>
        <taxon>Corethrophycidae</taxon>
        <taxon>Corethrales</taxon>
        <taxon>Corethraceae</taxon>
        <taxon>Corethron</taxon>
    </lineage>
</organism>
<dbReference type="AlphaFoldDB" id="A0A7S1G0R9"/>
<sequence length="102" mass="11377">MNICSALFERETTLSNFDLLHRRFLALRVLFSVLFSRLKFSHCFLDMQIKQTTEISSDLVSPAGSGLCCQLTGSILPPLQNVEESGPYVSFLRGFLGLSSKT</sequence>
<name>A0A7S1G0R9_9STRA</name>
<gene>
    <name evidence="1" type="ORF">CHYS00102_LOCUS28907</name>
</gene>
<protein>
    <submittedName>
        <fullName evidence="1">Uncharacterized protein</fullName>
    </submittedName>
</protein>
<reference evidence="1" key="1">
    <citation type="submission" date="2021-01" db="EMBL/GenBank/DDBJ databases">
        <authorList>
            <person name="Corre E."/>
            <person name="Pelletier E."/>
            <person name="Niang G."/>
            <person name="Scheremetjew M."/>
            <person name="Finn R."/>
            <person name="Kale V."/>
            <person name="Holt S."/>
            <person name="Cochrane G."/>
            <person name="Meng A."/>
            <person name="Brown T."/>
            <person name="Cohen L."/>
        </authorList>
    </citation>
    <scope>NUCLEOTIDE SEQUENCE</scope>
    <source>
        <strain evidence="1">308</strain>
    </source>
</reference>